<dbReference type="RefSeq" id="WP_060333206.1">
    <property type="nucleotide sequence ID" value="NZ_CABVPM010000124.1"/>
</dbReference>
<comment type="caution">
    <text evidence="1">The sequence shown here is derived from an EMBL/GenBank/DDBJ whole genome shotgun (WGS) entry which is preliminary data.</text>
</comment>
<dbReference type="Proteomes" id="UP000473470">
    <property type="component" value="Unassembled WGS sequence"/>
</dbReference>
<sequence length="252" mass="27750">MSPPLFLTALDADARRLAHDVRVAHPFRREPVVGADAALRCLHELADTLDAELDVHLRFDGDAGIAAAWRCGPAERAIDGVTLALTNAAGEIAELRIAVRPLPFVAPWRARFERVTALPRDVDAHDTVPRDAAAPVQRRLPFPLSDDVAFHGPAFVKPVRGVDAVSHVLGYASAVYGECDYGPALRNGAHFLRAFTSKQLPLEIVSIAHLDAGDRIDEWTAYMQPWDNMVLFRERLRAHLGDYLDASYYGES</sequence>
<name>A0A6L3MYX2_9BURK</name>
<evidence type="ECO:0000313" key="2">
    <source>
        <dbReference type="Proteomes" id="UP000473470"/>
    </source>
</evidence>
<dbReference type="AlphaFoldDB" id="A0A6L3MYX2"/>
<protein>
    <submittedName>
        <fullName evidence="1">Uncharacterized protein</fullName>
    </submittedName>
</protein>
<accession>A0A6L3MYX2</accession>
<dbReference type="EMBL" id="VZOK01000016">
    <property type="protein sequence ID" value="KAB0638167.1"/>
    <property type="molecule type" value="Genomic_DNA"/>
</dbReference>
<organism evidence="1 2">
    <name type="scientific">Burkholderia stagnalis</name>
    <dbReference type="NCBI Taxonomy" id="1503054"/>
    <lineage>
        <taxon>Bacteria</taxon>
        <taxon>Pseudomonadati</taxon>
        <taxon>Pseudomonadota</taxon>
        <taxon>Betaproteobacteria</taxon>
        <taxon>Burkholderiales</taxon>
        <taxon>Burkholderiaceae</taxon>
        <taxon>Burkholderia</taxon>
        <taxon>Burkholderia cepacia complex</taxon>
    </lineage>
</organism>
<proteinExistence type="predicted"/>
<dbReference type="InterPro" id="IPR032710">
    <property type="entry name" value="NTF2-like_dom_sf"/>
</dbReference>
<dbReference type="Gene3D" id="3.10.450.50">
    <property type="match status" value="2"/>
</dbReference>
<dbReference type="SUPFAM" id="SSF54427">
    <property type="entry name" value="NTF2-like"/>
    <property type="match status" value="1"/>
</dbReference>
<reference evidence="1 2" key="1">
    <citation type="submission" date="2019-09" db="EMBL/GenBank/DDBJ databases">
        <title>Draft genome sequences of 48 bacterial type strains from the CCUG.</title>
        <authorList>
            <person name="Tunovic T."/>
            <person name="Pineiro-Iglesias B."/>
            <person name="Unosson C."/>
            <person name="Inganas E."/>
            <person name="Ohlen M."/>
            <person name="Cardew S."/>
            <person name="Jensie-Markopoulos S."/>
            <person name="Salva-Serra F."/>
            <person name="Jaen-Luchoro D."/>
            <person name="Karlsson R."/>
            <person name="Svensson-Stadler L."/>
            <person name="Chun J."/>
            <person name="Moore E."/>
        </authorList>
    </citation>
    <scope>NUCLEOTIDE SEQUENCE [LARGE SCALE GENOMIC DNA]</scope>
    <source>
        <strain evidence="1 2">CCUG 65686</strain>
    </source>
</reference>
<gene>
    <name evidence="1" type="ORF">F7R25_13435</name>
</gene>
<evidence type="ECO:0000313" key="1">
    <source>
        <dbReference type="EMBL" id="KAB0638167.1"/>
    </source>
</evidence>